<dbReference type="EC" id="2.7.11.1" evidence="1"/>
<evidence type="ECO:0000256" key="1">
    <source>
        <dbReference type="ARBA" id="ARBA00012513"/>
    </source>
</evidence>
<dbReference type="EMBL" id="CAJNXB010000036">
    <property type="protein sequence ID" value="CAF2996129.1"/>
    <property type="molecule type" value="Genomic_DNA"/>
</dbReference>
<dbReference type="EMBL" id="CAJOBR010006228">
    <property type="protein sequence ID" value="CAF4839506.1"/>
    <property type="molecule type" value="Genomic_DNA"/>
</dbReference>
<evidence type="ECO:0000256" key="6">
    <source>
        <dbReference type="ARBA" id="ARBA00022840"/>
    </source>
</evidence>
<evidence type="ECO:0000313" key="14">
    <source>
        <dbReference type="EMBL" id="CAF3312565.1"/>
    </source>
</evidence>
<dbReference type="Proteomes" id="UP000663862">
    <property type="component" value="Unassembled WGS sequence"/>
</dbReference>
<reference evidence="11" key="1">
    <citation type="submission" date="2021-02" db="EMBL/GenBank/DDBJ databases">
        <authorList>
            <person name="Nowell W R."/>
        </authorList>
    </citation>
    <scope>NUCLEOTIDE SEQUENCE</scope>
</reference>
<comment type="catalytic activity">
    <reaction evidence="7">
        <text>L-threonyl-[protein] + ATP = O-phospho-L-threonyl-[protein] + ADP + H(+)</text>
        <dbReference type="Rhea" id="RHEA:46608"/>
        <dbReference type="Rhea" id="RHEA-COMP:11060"/>
        <dbReference type="Rhea" id="RHEA-COMP:11605"/>
        <dbReference type="ChEBI" id="CHEBI:15378"/>
        <dbReference type="ChEBI" id="CHEBI:30013"/>
        <dbReference type="ChEBI" id="CHEBI:30616"/>
        <dbReference type="ChEBI" id="CHEBI:61977"/>
        <dbReference type="ChEBI" id="CHEBI:456216"/>
        <dbReference type="EC" id="2.7.11.1"/>
    </reaction>
</comment>
<keyword evidence="6" id="KW-0067">ATP-binding</keyword>
<gene>
    <name evidence="14" type="ORF">FME351_LOCUS552</name>
    <name evidence="13" type="ORF">GRG538_LOCUS1351</name>
    <name evidence="15" type="ORF">HFQ381_LOCUS6658</name>
    <name evidence="12" type="ORF">LUA448_LOCUS1717</name>
    <name evidence="18" type="ORF">QYT958_LOCUS26315</name>
    <name evidence="11" type="ORF">TIS948_LOCUS1220</name>
    <name evidence="16" type="ORF">TSG867_LOCUS9762</name>
    <name evidence="17" type="ORF">UJA718_LOCUS24380</name>
</gene>
<keyword evidence="4" id="KW-0547">Nucleotide-binding</keyword>
<protein>
    <recommendedName>
        <fullName evidence="1">non-specific serine/threonine protein kinase</fullName>
        <ecNumber evidence="1">2.7.11.1</ecNumber>
    </recommendedName>
</protein>
<dbReference type="InterPro" id="IPR011009">
    <property type="entry name" value="Kinase-like_dom_sf"/>
</dbReference>
<evidence type="ECO:0000259" key="10">
    <source>
        <dbReference type="PROSITE" id="PS50011"/>
    </source>
</evidence>
<dbReference type="InterPro" id="IPR008271">
    <property type="entry name" value="Ser/Thr_kinase_AS"/>
</dbReference>
<dbReference type="PANTHER" id="PTHR22984:SF11">
    <property type="entry name" value="AURORA KINASE-RELATED"/>
    <property type="match status" value="1"/>
</dbReference>
<evidence type="ECO:0000256" key="8">
    <source>
        <dbReference type="ARBA" id="ARBA00048679"/>
    </source>
</evidence>
<keyword evidence="5" id="KW-0418">Kinase</keyword>
<dbReference type="Proteomes" id="UP000663833">
    <property type="component" value="Unassembled WGS sequence"/>
</dbReference>
<evidence type="ECO:0000313" key="15">
    <source>
        <dbReference type="EMBL" id="CAF4188058.1"/>
    </source>
</evidence>
<feature type="region of interest" description="Disordered" evidence="9">
    <location>
        <begin position="1"/>
        <end position="46"/>
    </location>
</feature>
<keyword evidence="3" id="KW-0808">Transferase</keyword>
<dbReference type="EMBL" id="CAJOBQ010000434">
    <property type="protein sequence ID" value="CAF4354282.1"/>
    <property type="molecule type" value="Genomic_DNA"/>
</dbReference>
<keyword evidence="2" id="KW-0723">Serine/threonine-protein kinase</keyword>
<feature type="compositionally biased region" description="Polar residues" evidence="9">
    <location>
        <begin position="26"/>
        <end position="45"/>
    </location>
</feature>
<dbReference type="Proteomes" id="UP000663851">
    <property type="component" value="Unassembled WGS sequence"/>
</dbReference>
<organism evidence="11 19">
    <name type="scientific">Rotaria socialis</name>
    <dbReference type="NCBI Taxonomy" id="392032"/>
    <lineage>
        <taxon>Eukaryota</taxon>
        <taxon>Metazoa</taxon>
        <taxon>Spiralia</taxon>
        <taxon>Gnathifera</taxon>
        <taxon>Rotifera</taxon>
        <taxon>Eurotatoria</taxon>
        <taxon>Bdelloidea</taxon>
        <taxon>Philodinida</taxon>
        <taxon>Philodinidae</taxon>
        <taxon>Rotaria</taxon>
    </lineage>
</organism>
<dbReference type="EMBL" id="CAJNYT010000035">
    <property type="protein sequence ID" value="CAF3309385.1"/>
    <property type="molecule type" value="Genomic_DNA"/>
</dbReference>
<dbReference type="GO" id="GO:0004674">
    <property type="term" value="F:protein serine/threonine kinase activity"/>
    <property type="evidence" value="ECO:0007669"/>
    <property type="project" value="UniProtKB-KW"/>
</dbReference>
<evidence type="ECO:0000256" key="4">
    <source>
        <dbReference type="ARBA" id="ARBA00022741"/>
    </source>
</evidence>
<evidence type="ECO:0000313" key="19">
    <source>
        <dbReference type="Proteomes" id="UP000663825"/>
    </source>
</evidence>
<dbReference type="Proteomes" id="UP000663825">
    <property type="component" value="Unassembled WGS sequence"/>
</dbReference>
<evidence type="ECO:0000313" key="12">
    <source>
        <dbReference type="EMBL" id="CAF3193015.1"/>
    </source>
</evidence>
<dbReference type="PANTHER" id="PTHR22984">
    <property type="entry name" value="SERINE/THREONINE-PROTEIN KINASE PIM"/>
    <property type="match status" value="1"/>
</dbReference>
<dbReference type="SMART" id="SM00220">
    <property type="entry name" value="S_TKc"/>
    <property type="match status" value="1"/>
</dbReference>
<evidence type="ECO:0000313" key="13">
    <source>
        <dbReference type="EMBL" id="CAF3309385.1"/>
    </source>
</evidence>
<dbReference type="Gene3D" id="1.10.510.10">
    <property type="entry name" value="Transferase(Phosphotransferase) domain 1"/>
    <property type="match status" value="1"/>
</dbReference>
<keyword evidence="20" id="KW-1185">Reference proteome</keyword>
<name>A0A817KQA5_9BILA</name>
<dbReference type="Proteomes" id="UP000663869">
    <property type="component" value="Unassembled WGS sequence"/>
</dbReference>
<dbReference type="EMBL" id="CAJOBO010000304">
    <property type="protein sequence ID" value="CAF4188058.1"/>
    <property type="molecule type" value="Genomic_DNA"/>
</dbReference>
<dbReference type="EMBL" id="CAJNYD010000044">
    <property type="protein sequence ID" value="CAF3193015.1"/>
    <property type="molecule type" value="Genomic_DNA"/>
</dbReference>
<dbReference type="EMBL" id="CAJNYU010000011">
    <property type="protein sequence ID" value="CAF3312565.1"/>
    <property type="molecule type" value="Genomic_DNA"/>
</dbReference>
<evidence type="ECO:0000313" key="18">
    <source>
        <dbReference type="EMBL" id="CAF4839506.1"/>
    </source>
</evidence>
<evidence type="ECO:0000256" key="9">
    <source>
        <dbReference type="SAM" id="MobiDB-lite"/>
    </source>
</evidence>
<dbReference type="OrthoDB" id="10252171at2759"/>
<dbReference type="Proteomes" id="UP000663872">
    <property type="component" value="Unassembled WGS sequence"/>
</dbReference>
<accession>A0A817KQA5</accession>
<evidence type="ECO:0000256" key="3">
    <source>
        <dbReference type="ARBA" id="ARBA00022679"/>
    </source>
</evidence>
<comment type="caution">
    <text evidence="11">The sequence shown here is derived from an EMBL/GenBank/DDBJ whole genome shotgun (WGS) entry which is preliminary data.</text>
</comment>
<dbReference type="PROSITE" id="PS00108">
    <property type="entry name" value="PROTEIN_KINASE_ST"/>
    <property type="match status" value="1"/>
</dbReference>
<dbReference type="Proteomes" id="UP000663848">
    <property type="component" value="Unassembled WGS sequence"/>
</dbReference>
<dbReference type="AlphaFoldDB" id="A0A817KQA5"/>
<evidence type="ECO:0000313" key="16">
    <source>
        <dbReference type="EMBL" id="CAF4354282.1"/>
    </source>
</evidence>
<feature type="domain" description="Protein kinase" evidence="10">
    <location>
        <begin position="56"/>
        <end position="306"/>
    </location>
</feature>
<comment type="catalytic activity">
    <reaction evidence="8">
        <text>L-seryl-[protein] + ATP = O-phospho-L-seryl-[protein] + ADP + H(+)</text>
        <dbReference type="Rhea" id="RHEA:17989"/>
        <dbReference type="Rhea" id="RHEA-COMP:9863"/>
        <dbReference type="Rhea" id="RHEA-COMP:11604"/>
        <dbReference type="ChEBI" id="CHEBI:15378"/>
        <dbReference type="ChEBI" id="CHEBI:29999"/>
        <dbReference type="ChEBI" id="CHEBI:30616"/>
        <dbReference type="ChEBI" id="CHEBI:83421"/>
        <dbReference type="ChEBI" id="CHEBI:456216"/>
        <dbReference type="EC" id="2.7.11.1"/>
    </reaction>
</comment>
<evidence type="ECO:0000256" key="5">
    <source>
        <dbReference type="ARBA" id="ARBA00022777"/>
    </source>
</evidence>
<sequence>MTTLVLPPSSQQQHHHNNNHHPQQQDTTVHQQRPETSTTSTNKARSTVVDPLHARYLIAHKLASGGFGDVYAGVRKKDGMQVAIKVVAKKRMRETNSADGKLPLEVVLLRRVAKVKNVIHMLEYFIHNDQLVIVLERPDRCCDLYDFISERPGGLDERLARDFFKQIIQILKDVHACGVLHRDIKDENFLVDMRSGQLYLIDFGSGALLQDGIYTDFEGTSCYAAPEWVTCRRYFGLPQTVWSLGILLYDLVCGDIPFSDDLAIIKCQPPFPSHLSPECIQLIEQCLSIRSSERPSLDQCLQSSWLKFPSSRDLCLSLVPRRRGGHSNNQLKDLHSLSKSTAGCLTSRGNSL</sequence>
<dbReference type="Gene3D" id="3.30.200.20">
    <property type="entry name" value="Phosphorylase Kinase, domain 1"/>
    <property type="match status" value="1"/>
</dbReference>
<proteinExistence type="predicted"/>
<dbReference type="SUPFAM" id="SSF56112">
    <property type="entry name" value="Protein kinase-like (PK-like)"/>
    <property type="match status" value="1"/>
</dbReference>
<evidence type="ECO:0000313" key="17">
    <source>
        <dbReference type="EMBL" id="CAF4473712.1"/>
    </source>
</evidence>
<dbReference type="InterPro" id="IPR000719">
    <property type="entry name" value="Prot_kinase_dom"/>
</dbReference>
<dbReference type="Pfam" id="PF00069">
    <property type="entry name" value="Pkinase"/>
    <property type="match status" value="1"/>
</dbReference>
<evidence type="ECO:0000256" key="2">
    <source>
        <dbReference type="ARBA" id="ARBA00022527"/>
    </source>
</evidence>
<dbReference type="GO" id="GO:0043066">
    <property type="term" value="P:negative regulation of apoptotic process"/>
    <property type="evidence" value="ECO:0007669"/>
    <property type="project" value="TreeGrafter"/>
</dbReference>
<dbReference type="GO" id="GO:0005737">
    <property type="term" value="C:cytoplasm"/>
    <property type="evidence" value="ECO:0007669"/>
    <property type="project" value="TreeGrafter"/>
</dbReference>
<dbReference type="GO" id="GO:0007346">
    <property type="term" value="P:regulation of mitotic cell cycle"/>
    <property type="evidence" value="ECO:0007669"/>
    <property type="project" value="TreeGrafter"/>
</dbReference>
<evidence type="ECO:0000256" key="7">
    <source>
        <dbReference type="ARBA" id="ARBA00047899"/>
    </source>
</evidence>
<dbReference type="GO" id="GO:0005524">
    <property type="term" value="F:ATP binding"/>
    <property type="evidence" value="ECO:0007669"/>
    <property type="project" value="UniProtKB-KW"/>
</dbReference>
<dbReference type="PROSITE" id="PS50011">
    <property type="entry name" value="PROTEIN_KINASE_DOM"/>
    <property type="match status" value="1"/>
</dbReference>
<dbReference type="InterPro" id="IPR051138">
    <property type="entry name" value="PIM_Ser/Thr_kinase"/>
</dbReference>
<dbReference type="EMBL" id="CAJOBP010005608">
    <property type="protein sequence ID" value="CAF4473712.1"/>
    <property type="molecule type" value="Genomic_DNA"/>
</dbReference>
<dbReference type="Proteomes" id="UP000663873">
    <property type="component" value="Unassembled WGS sequence"/>
</dbReference>
<evidence type="ECO:0000313" key="11">
    <source>
        <dbReference type="EMBL" id="CAF2996129.1"/>
    </source>
</evidence>
<evidence type="ECO:0000313" key="20">
    <source>
        <dbReference type="Proteomes" id="UP000663873"/>
    </source>
</evidence>